<comment type="caution">
    <text evidence="1">The sequence shown here is derived from an EMBL/GenBank/DDBJ whole genome shotgun (WGS) entry which is preliminary data.</text>
</comment>
<dbReference type="Gene3D" id="3.90.70.10">
    <property type="entry name" value="Cysteine proteinases"/>
    <property type="match status" value="1"/>
</dbReference>
<dbReference type="AlphaFoldDB" id="A0A6L3X466"/>
<feature type="non-terminal residue" evidence="1">
    <location>
        <position position="1"/>
    </location>
</feature>
<dbReference type="EMBL" id="WBSZ01002929">
    <property type="protein sequence ID" value="KAB2419068.1"/>
    <property type="molecule type" value="Genomic_DNA"/>
</dbReference>
<feature type="non-terminal residue" evidence="1">
    <location>
        <position position="92"/>
    </location>
</feature>
<reference evidence="1 2" key="1">
    <citation type="submission" date="2019-09" db="EMBL/GenBank/DDBJ databases">
        <title>Reversal of blaTEM antimicrobial resistance by CRISPR-Cas9 in clinical E. coli and other Enterobacteriaceae strains.</title>
        <authorList>
            <person name="Tagliaferri T."/>
            <person name="Guimaraes N."/>
            <person name="Pereira M."/>
            <person name="Felicori L."/>
            <person name="Horz H.-P."/>
            <person name="Santos S."/>
            <person name="Mendes T."/>
        </authorList>
    </citation>
    <scope>NUCLEOTIDE SEQUENCE [LARGE SCALE GENOMIC DNA]</scope>
    <source>
        <strain evidence="1 2">E2_blaTEM_MG</strain>
    </source>
</reference>
<evidence type="ECO:0000313" key="2">
    <source>
        <dbReference type="Proteomes" id="UP000476281"/>
    </source>
</evidence>
<accession>A0A6L3X466</accession>
<evidence type="ECO:0000313" key="1">
    <source>
        <dbReference type="EMBL" id="KAB2419068.1"/>
    </source>
</evidence>
<dbReference type="Proteomes" id="UP000476281">
    <property type="component" value="Unassembled WGS sequence"/>
</dbReference>
<proteinExistence type="predicted"/>
<sequence>ACSPGSLIAGAPWLKGKPMVPALTQLAREAGLTFQLLTADQHAINSWRLPVVVELNDGKIGVIDSFDGENTLEVSFFDDSTHTNRLSMSAML</sequence>
<name>A0A6L3X466_9ENTR</name>
<gene>
    <name evidence="1" type="ORF">F9C29_36100</name>
</gene>
<organism evidence="1 2">
    <name type="scientific">Enterobacter hormaechei</name>
    <dbReference type="NCBI Taxonomy" id="158836"/>
    <lineage>
        <taxon>Bacteria</taxon>
        <taxon>Pseudomonadati</taxon>
        <taxon>Pseudomonadota</taxon>
        <taxon>Gammaproteobacteria</taxon>
        <taxon>Enterobacterales</taxon>
        <taxon>Enterobacteriaceae</taxon>
        <taxon>Enterobacter</taxon>
        <taxon>Enterobacter cloacae complex</taxon>
    </lineage>
</organism>
<protein>
    <submittedName>
        <fullName evidence="1">Type I secretion system permease/ATPase</fullName>
    </submittedName>
</protein>